<dbReference type="GO" id="GO:0033691">
    <property type="term" value="F:sialic acid binding"/>
    <property type="evidence" value="ECO:0007669"/>
    <property type="project" value="TreeGrafter"/>
</dbReference>
<evidence type="ECO:0000256" key="2">
    <source>
        <dbReference type="ARBA" id="ARBA00022692"/>
    </source>
</evidence>
<reference evidence="5" key="2">
    <citation type="submission" date="2004-02" db="EMBL/GenBank/DDBJ databases">
        <authorList>
            <consortium name="Genoscope"/>
            <consortium name="Whitehead Institute Centre for Genome Research"/>
        </authorList>
    </citation>
    <scope>NUCLEOTIDE SEQUENCE</scope>
</reference>
<keyword evidence="3" id="KW-1133">Transmembrane helix</keyword>
<evidence type="ECO:0000256" key="4">
    <source>
        <dbReference type="ARBA" id="ARBA00023136"/>
    </source>
</evidence>
<dbReference type="KEGG" id="tng:GSTEN00001179G001"/>
<dbReference type="EMBL" id="CAAE01003800">
    <property type="protein sequence ID" value="CAF88060.1"/>
    <property type="molecule type" value="Genomic_DNA"/>
</dbReference>
<dbReference type="AlphaFoldDB" id="Q4TGC2"/>
<proteinExistence type="predicted"/>
<evidence type="ECO:0000256" key="3">
    <source>
        <dbReference type="ARBA" id="ARBA00022989"/>
    </source>
</evidence>
<dbReference type="InterPro" id="IPR051036">
    <property type="entry name" value="SIGLEC"/>
</dbReference>
<dbReference type="GO" id="GO:0007155">
    <property type="term" value="P:cell adhesion"/>
    <property type="evidence" value="ECO:0007669"/>
    <property type="project" value="TreeGrafter"/>
</dbReference>
<name>Q4TGC2_TETNG</name>
<organism evidence="5">
    <name type="scientific">Tetraodon nigroviridis</name>
    <name type="common">Spotted green pufferfish</name>
    <name type="synonym">Chelonodon nigroviridis</name>
    <dbReference type="NCBI Taxonomy" id="99883"/>
    <lineage>
        <taxon>Eukaryota</taxon>
        <taxon>Metazoa</taxon>
        <taxon>Chordata</taxon>
        <taxon>Craniata</taxon>
        <taxon>Vertebrata</taxon>
        <taxon>Euteleostomi</taxon>
        <taxon>Actinopterygii</taxon>
        <taxon>Neopterygii</taxon>
        <taxon>Teleostei</taxon>
        <taxon>Neoteleostei</taxon>
        <taxon>Acanthomorphata</taxon>
        <taxon>Eupercaria</taxon>
        <taxon>Tetraodontiformes</taxon>
        <taxon>Tetradontoidea</taxon>
        <taxon>Tetraodontidae</taxon>
        <taxon>Tetraodon</taxon>
    </lineage>
</organism>
<reference evidence="5" key="1">
    <citation type="journal article" date="2004" name="Nature">
        <title>Genome duplication in the teleost fish Tetraodon nigroviridis reveals the early vertebrate proto-karyotype.</title>
        <authorList>
            <person name="Jaillon O."/>
            <person name="Aury J.-M."/>
            <person name="Brunet F."/>
            <person name="Petit J.-L."/>
            <person name="Stange-Thomann N."/>
            <person name="Mauceli E."/>
            <person name="Bouneau L."/>
            <person name="Fischer C."/>
            <person name="Ozouf-Costaz C."/>
            <person name="Bernot A."/>
            <person name="Nicaud S."/>
            <person name="Jaffe D."/>
            <person name="Fisher S."/>
            <person name="Lutfalla G."/>
            <person name="Dossat C."/>
            <person name="Segurens B."/>
            <person name="Dasilva C."/>
            <person name="Salanoubat M."/>
            <person name="Levy M."/>
            <person name="Boudet N."/>
            <person name="Castellano S."/>
            <person name="Anthouard V."/>
            <person name="Jubin C."/>
            <person name="Castelli V."/>
            <person name="Katinka M."/>
            <person name="Vacherie B."/>
            <person name="Biemont C."/>
            <person name="Skalli Z."/>
            <person name="Cattolico L."/>
            <person name="Poulain J."/>
            <person name="De Berardinis V."/>
            <person name="Cruaud C."/>
            <person name="Duprat S."/>
            <person name="Brottier P."/>
            <person name="Coutanceau J.-P."/>
            <person name="Gouzy J."/>
            <person name="Parra G."/>
            <person name="Lardier G."/>
            <person name="Chapple C."/>
            <person name="McKernan K.J."/>
            <person name="McEwan P."/>
            <person name="Bosak S."/>
            <person name="Kellis M."/>
            <person name="Volff J.-N."/>
            <person name="Guigo R."/>
            <person name="Zody M.C."/>
            <person name="Mesirov J."/>
            <person name="Lindblad-Toh K."/>
            <person name="Birren B."/>
            <person name="Nusbaum C."/>
            <person name="Kahn D."/>
            <person name="Robinson-Rechavi M."/>
            <person name="Laudet V."/>
            <person name="Schachter V."/>
            <person name="Quetier F."/>
            <person name="Saurin W."/>
            <person name="Scarpelli C."/>
            <person name="Wincker P."/>
            <person name="Lander E.S."/>
            <person name="Weissenbach J."/>
            <person name="Roest Crollius H."/>
        </authorList>
    </citation>
    <scope>NUCLEOTIDE SEQUENCE [LARGE SCALE GENOMIC DNA]</scope>
</reference>
<accession>Q4TGC2</accession>
<keyword evidence="2" id="KW-0812">Transmembrane</keyword>
<dbReference type="Gene3D" id="2.60.40.10">
    <property type="entry name" value="Immunoglobulins"/>
    <property type="match status" value="2"/>
</dbReference>
<comment type="subcellular location">
    <subcellularLocation>
        <location evidence="1">Membrane</location>
        <topology evidence="1">Single-pass membrane protein</topology>
    </subcellularLocation>
</comment>
<evidence type="ECO:0000313" key="5">
    <source>
        <dbReference type="EMBL" id="CAF88060.1"/>
    </source>
</evidence>
<gene>
    <name evidence="5" type="ORF">GSTENG00001179001</name>
</gene>
<keyword evidence="4" id="KW-0472">Membrane</keyword>
<protein>
    <submittedName>
        <fullName evidence="5">Chromosome undetermined SCAF3800, whole genome shotgun sequence</fullName>
    </submittedName>
</protein>
<dbReference type="InterPro" id="IPR013783">
    <property type="entry name" value="Ig-like_fold"/>
</dbReference>
<dbReference type="PANTHER" id="PTHR12035:SF128">
    <property type="entry name" value="BRANCHED CHAIN KETO ACID DEHYDROGENASE E1 SUBUNIT BETA,-LIKE-RELATED"/>
    <property type="match status" value="1"/>
</dbReference>
<dbReference type="OrthoDB" id="10012075at2759"/>
<dbReference type="GO" id="GO:0005886">
    <property type="term" value="C:plasma membrane"/>
    <property type="evidence" value="ECO:0007669"/>
    <property type="project" value="TreeGrafter"/>
</dbReference>
<dbReference type="PANTHER" id="PTHR12035">
    <property type="entry name" value="SIALIC ACID BINDING IMMUNOGLOBULIN-LIKE LECTIN"/>
    <property type="match status" value="1"/>
</dbReference>
<sequence>MTPAHCSRSDPIITWKWKGRGKEDYIADNITSVTTEFENGVTRKHVSMLMFQAAVSQHFTNVTCKVSFNNNISTEETVTLNINFSPKILKNSGCKIQSDILTCACISQGVPLPTITWPLLTNHTEYFIMTAVSDYMVNSTISLRVTDYNHVVHCVSNNDIGRVHQNLTIVKTSTGENGKSNTWQ</sequence>
<evidence type="ECO:0000256" key="1">
    <source>
        <dbReference type="ARBA" id="ARBA00004167"/>
    </source>
</evidence>